<protein>
    <submittedName>
        <fullName evidence="1">Uncharacterized protein</fullName>
    </submittedName>
</protein>
<comment type="caution">
    <text evidence="1">The sequence shown here is derived from an EMBL/GenBank/DDBJ whole genome shotgun (WGS) entry which is preliminary data.</text>
</comment>
<sequence>MFMENVLIKKKQPSKKGIVKFLLLFGICAVALKRDRHIQQNHKISTPSKGA</sequence>
<dbReference type="HOGENOM" id="CLU_3094547_0_0_6"/>
<dbReference type="Proteomes" id="UP000013065">
    <property type="component" value="Unassembled WGS sequence"/>
</dbReference>
<reference evidence="2" key="1">
    <citation type="submission" date="2013-02" db="EMBL/GenBank/DDBJ databases">
        <title>The Genome Sequence of Acinetobacter sp. NIPH 973.</title>
        <authorList>
            <consortium name="The Broad Institute Genome Sequencing Platform"/>
            <consortium name="The Broad Institute Genome Sequencing Center for Infectious Disease"/>
            <person name="Cerqueira G."/>
            <person name="Feldgarden M."/>
            <person name="Courvalin P."/>
            <person name="Perichon B."/>
            <person name="Grillot-Courvalin C."/>
            <person name="Clermont D."/>
            <person name="Rocha E."/>
            <person name="Yoon E.-J."/>
            <person name="Nemec A."/>
            <person name="Walker B."/>
            <person name="Young S.K."/>
            <person name="Zeng Q."/>
            <person name="Gargeya S."/>
            <person name="Fitzgerald M."/>
            <person name="Haas B."/>
            <person name="Abouelleil A."/>
            <person name="Alvarado L."/>
            <person name="Arachchi H.M."/>
            <person name="Berlin A.M."/>
            <person name="Chapman S.B."/>
            <person name="Dewar J."/>
            <person name="Goldberg J."/>
            <person name="Griggs A."/>
            <person name="Gujja S."/>
            <person name="Hansen M."/>
            <person name="Howarth C."/>
            <person name="Imamovic A."/>
            <person name="Larimer J."/>
            <person name="McCowan C."/>
            <person name="Murphy C."/>
            <person name="Neiman D."/>
            <person name="Pearson M."/>
            <person name="Priest M."/>
            <person name="Roberts A."/>
            <person name="Saif S."/>
            <person name="Shea T."/>
            <person name="Sisk P."/>
            <person name="Sykes S."/>
            <person name="Wortman J."/>
            <person name="Nusbaum C."/>
            <person name="Birren B."/>
        </authorList>
    </citation>
    <scope>NUCLEOTIDE SEQUENCE [LARGE SCALE GENOMIC DNA]</scope>
    <source>
        <strain evidence="2">NIPH 973</strain>
    </source>
</reference>
<dbReference type="PATRIC" id="fig|520709.3.peg.960"/>
<organism evidence="1 2">
    <name type="scientific">Acinetobacter seifertii</name>
    <dbReference type="NCBI Taxonomy" id="1530123"/>
    <lineage>
        <taxon>Bacteria</taxon>
        <taxon>Pseudomonadati</taxon>
        <taxon>Pseudomonadota</taxon>
        <taxon>Gammaproteobacteria</taxon>
        <taxon>Moraxellales</taxon>
        <taxon>Moraxellaceae</taxon>
        <taxon>Acinetobacter</taxon>
        <taxon>Acinetobacter calcoaceticus/baumannii complex</taxon>
    </lineage>
</organism>
<reference evidence="1 2" key="2">
    <citation type="journal article" date="2015" name="Int. J. Syst. Evol. Microbiol.">
        <title>Acinetobacter seifertii sp. nov., a member of the Acinetobacter calcoaceticus-Acinetobacter baumannii complex isolated from human clinical specimens.</title>
        <authorList>
            <person name="Nemec A."/>
            <person name="Krizova L."/>
            <person name="Maixnerova M."/>
            <person name="Sedo O."/>
            <person name="Brisse S."/>
            <person name="Higgins P.G."/>
        </authorList>
    </citation>
    <scope>NUCLEOTIDE SEQUENCE [LARGE SCALE GENOMIC DNA]</scope>
    <source>
        <strain evidence="1 2">NIPH 973</strain>
    </source>
</reference>
<accession>N8R0E8</accession>
<evidence type="ECO:0000313" key="2">
    <source>
        <dbReference type="Proteomes" id="UP000013065"/>
    </source>
</evidence>
<name>N8R0E8_9GAMM</name>
<evidence type="ECO:0000313" key="1">
    <source>
        <dbReference type="EMBL" id="ENU44360.1"/>
    </source>
</evidence>
<dbReference type="EMBL" id="APOO01000008">
    <property type="protein sequence ID" value="ENU44360.1"/>
    <property type="molecule type" value="Genomic_DNA"/>
</dbReference>
<proteinExistence type="predicted"/>
<dbReference type="AlphaFoldDB" id="N8R0E8"/>
<gene>
    <name evidence="1" type="ORF">F985_00982</name>
</gene>